<dbReference type="GeneID" id="90541319"/>
<keyword evidence="3" id="KW-1185">Reference proteome</keyword>
<dbReference type="SUPFAM" id="SSF48350">
    <property type="entry name" value="GTPase activation domain, GAP"/>
    <property type="match status" value="1"/>
</dbReference>
<gene>
    <name evidence="2" type="ORF">VNE69_05095</name>
</gene>
<dbReference type="Proteomes" id="UP001334084">
    <property type="component" value="Chromosome 5"/>
</dbReference>
<organism evidence="2 3">
    <name type="scientific">Vairimorpha necatrix</name>
    <dbReference type="NCBI Taxonomy" id="6039"/>
    <lineage>
        <taxon>Eukaryota</taxon>
        <taxon>Fungi</taxon>
        <taxon>Fungi incertae sedis</taxon>
        <taxon>Microsporidia</taxon>
        <taxon>Nosematidae</taxon>
        <taxon>Vairimorpha</taxon>
    </lineage>
</organism>
<reference evidence="2" key="1">
    <citation type="journal article" date="2024" name="BMC Genomics">
        <title>Functional annotation of a divergent genome using sequence and structure-based similarity.</title>
        <authorList>
            <person name="Svedberg D."/>
            <person name="Winiger R.R."/>
            <person name="Berg A."/>
            <person name="Sharma H."/>
            <person name="Tellgren-Roth C."/>
            <person name="Debrunner-Vossbrinck B.A."/>
            <person name="Vossbrinck C.R."/>
            <person name="Barandun J."/>
        </authorList>
    </citation>
    <scope>NUCLEOTIDE SEQUENCE</scope>
    <source>
        <strain evidence="2">Illinois isolate</strain>
    </source>
</reference>
<evidence type="ECO:0000313" key="2">
    <source>
        <dbReference type="EMBL" id="WUR03504.1"/>
    </source>
</evidence>
<dbReference type="InterPro" id="IPR008936">
    <property type="entry name" value="Rho_GTPase_activation_prot"/>
</dbReference>
<dbReference type="Gene3D" id="1.10.555.10">
    <property type="entry name" value="Rho GTPase activation protein"/>
    <property type="match status" value="1"/>
</dbReference>
<dbReference type="RefSeq" id="XP_065329649.1">
    <property type="nucleotide sequence ID" value="XM_065473577.1"/>
</dbReference>
<proteinExistence type="predicted"/>
<dbReference type="EMBL" id="CP142730">
    <property type="protein sequence ID" value="WUR03504.1"/>
    <property type="molecule type" value="Genomic_DNA"/>
</dbReference>
<dbReference type="KEGG" id="vnx:VNE69_05095"/>
<feature type="domain" description="Rho-GAP" evidence="1">
    <location>
        <begin position="73"/>
        <end position="199"/>
    </location>
</feature>
<evidence type="ECO:0000259" key="1">
    <source>
        <dbReference type="Pfam" id="PF00620"/>
    </source>
</evidence>
<protein>
    <submittedName>
        <fullName evidence="2">Rho GTPase-activating protein 12</fullName>
    </submittedName>
</protein>
<dbReference type="Pfam" id="PF00620">
    <property type="entry name" value="RhoGAP"/>
    <property type="match status" value="1"/>
</dbReference>
<accession>A0AAX4JC39</accession>
<dbReference type="GO" id="GO:0007165">
    <property type="term" value="P:signal transduction"/>
    <property type="evidence" value="ECO:0007669"/>
    <property type="project" value="InterPro"/>
</dbReference>
<evidence type="ECO:0000313" key="3">
    <source>
        <dbReference type="Proteomes" id="UP001334084"/>
    </source>
</evidence>
<dbReference type="AlphaFoldDB" id="A0AAX4JC39"/>
<name>A0AAX4JC39_9MICR</name>
<sequence>MENQTDQNHAVYDTLSETEKQDLKQKCIDDITGNNYEIFCPLICLEYIFCINKDESFCTDAVIKMMNKLIEKSKTYKIFYGNFEEQEIQKNCDLIKKEEINLENLNIYLVGQIFIRIVNNNQKLMLPEKINKELLNSYVRYNPNKQKEIVKRIPFIINKRNRIFLKLLQELFNKIEENKEINKTSRNDLLHIFGPMVFKGELEDKQIHGYHRMVILEDVLNTDFDHIEEEIYKN</sequence>
<dbReference type="InterPro" id="IPR000198">
    <property type="entry name" value="RhoGAP_dom"/>
</dbReference>